<reference evidence="2 3" key="1">
    <citation type="submission" date="2019-03" db="EMBL/GenBank/DDBJ databases">
        <title>First draft genome of Liparis tanakae, snailfish: a comprehensive survey of snailfish specific genes.</title>
        <authorList>
            <person name="Kim W."/>
            <person name="Song I."/>
            <person name="Jeong J.-H."/>
            <person name="Kim D."/>
            <person name="Kim S."/>
            <person name="Ryu S."/>
            <person name="Song J.Y."/>
            <person name="Lee S.K."/>
        </authorList>
    </citation>
    <scope>NUCLEOTIDE SEQUENCE [LARGE SCALE GENOMIC DNA]</scope>
    <source>
        <tissue evidence="2">Muscle</tissue>
    </source>
</reference>
<dbReference type="EMBL" id="SRLO01003226">
    <property type="protein sequence ID" value="TNN31702.1"/>
    <property type="molecule type" value="Genomic_DNA"/>
</dbReference>
<organism evidence="2 3">
    <name type="scientific">Liparis tanakae</name>
    <name type="common">Tanaka's snailfish</name>
    <dbReference type="NCBI Taxonomy" id="230148"/>
    <lineage>
        <taxon>Eukaryota</taxon>
        <taxon>Metazoa</taxon>
        <taxon>Chordata</taxon>
        <taxon>Craniata</taxon>
        <taxon>Vertebrata</taxon>
        <taxon>Euteleostomi</taxon>
        <taxon>Actinopterygii</taxon>
        <taxon>Neopterygii</taxon>
        <taxon>Teleostei</taxon>
        <taxon>Neoteleostei</taxon>
        <taxon>Acanthomorphata</taxon>
        <taxon>Eupercaria</taxon>
        <taxon>Perciformes</taxon>
        <taxon>Cottioidei</taxon>
        <taxon>Cottales</taxon>
        <taxon>Liparidae</taxon>
        <taxon>Liparis</taxon>
    </lineage>
</organism>
<protein>
    <recommendedName>
        <fullName evidence="4">Secreted protein</fullName>
    </recommendedName>
</protein>
<comment type="caution">
    <text evidence="2">The sequence shown here is derived from an EMBL/GenBank/DDBJ whole genome shotgun (WGS) entry which is preliminary data.</text>
</comment>
<evidence type="ECO:0000313" key="3">
    <source>
        <dbReference type="Proteomes" id="UP000314294"/>
    </source>
</evidence>
<proteinExistence type="predicted"/>
<name>A0A4Z2ETV1_9TELE</name>
<evidence type="ECO:0000256" key="1">
    <source>
        <dbReference type="SAM" id="SignalP"/>
    </source>
</evidence>
<keyword evidence="3" id="KW-1185">Reference proteome</keyword>
<dbReference type="AlphaFoldDB" id="A0A4Z2ETV1"/>
<feature type="signal peptide" evidence="1">
    <location>
        <begin position="1"/>
        <end position="27"/>
    </location>
</feature>
<evidence type="ECO:0008006" key="4">
    <source>
        <dbReference type="Google" id="ProtNLM"/>
    </source>
</evidence>
<feature type="chain" id="PRO_5021327356" description="Secreted protein" evidence="1">
    <location>
        <begin position="28"/>
        <end position="123"/>
    </location>
</feature>
<accession>A0A4Z2ETV1</accession>
<sequence>MGTGKPFLLFPRLEPYLLLLYFGKAHAGSSPCEAEACSRHGCDRGIHLWYRWDATTLAGRWRDAGTRERVCVLGVMISESQRDADSRSSVFHAWLHISGGRHFLYCCPESSLALGVDWCFSQL</sequence>
<dbReference type="Proteomes" id="UP000314294">
    <property type="component" value="Unassembled WGS sequence"/>
</dbReference>
<keyword evidence="1" id="KW-0732">Signal</keyword>
<evidence type="ECO:0000313" key="2">
    <source>
        <dbReference type="EMBL" id="TNN31702.1"/>
    </source>
</evidence>
<gene>
    <name evidence="2" type="ORF">EYF80_058140</name>
</gene>